<dbReference type="AlphaFoldDB" id="A0A8X6PUB1"/>
<sequence>MRKPRVKCFLSYADVISKLCEVRGETLLLCPSGGFRTRNISRRKLCVTRYEGPFNAPVRNARGPLITWEEKRIDDGQESRVHLLEDKVLEKAFPSHFSRVHSAEKRVAAVKYK</sequence>
<reference evidence="1" key="1">
    <citation type="submission" date="2020-08" db="EMBL/GenBank/DDBJ databases">
        <title>Multicomponent nature underlies the extraordinary mechanical properties of spider dragline silk.</title>
        <authorList>
            <person name="Kono N."/>
            <person name="Nakamura H."/>
            <person name="Mori M."/>
            <person name="Yoshida Y."/>
            <person name="Ohtoshi R."/>
            <person name="Malay A.D."/>
            <person name="Moran D.A.P."/>
            <person name="Tomita M."/>
            <person name="Numata K."/>
            <person name="Arakawa K."/>
        </authorList>
    </citation>
    <scope>NUCLEOTIDE SEQUENCE</scope>
</reference>
<name>A0A8X6PUB1_NEPPI</name>
<organism evidence="1 2">
    <name type="scientific">Nephila pilipes</name>
    <name type="common">Giant wood spider</name>
    <name type="synonym">Nephila maculata</name>
    <dbReference type="NCBI Taxonomy" id="299642"/>
    <lineage>
        <taxon>Eukaryota</taxon>
        <taxon>Metazoa</taxon>
        <taxon>Ecdysozoa</taxon>
        <taxon>Arthropoda</taxon>
        <taxon>Chelicerata</taxon>
        <taxon>Arachnida</taxon>
        <taxon>Araneae</taxon>
        <taxon>Araneomorphae</taxon>
        <taxon>Entelegynae</taxon>
        <taxon>Araneoidea</taxon>
        <taxon>Nephilidae</taxon>
        <taxon>Nephila</taxon>
    </lineage>
</organism>
<keyword evidence="2" id="KW-1185">Reference proteome</keyword>
<proteinExistence type="predicted"/>
<dbReference type="Proteomes" id="UP000887013">
    <property type="component" value="Unassembled WGS sequence"/>
</dbReference>
<dbReference type="EMBL" id="BMAW01119244">
    <property type="protein sequence ID" value="GFT83682.1"/>
    <property type="molecule type" value="Genomic_DNA"/>
</dbReference>
<comment type="caution">
    <text evidence="1">The sequence shown here is derived from an EMBL/GenBank/DDBJ whole genome shotgun (WGS) entry which is preliminary data.</text>
</comment>
<gene>
    <name evidence="1" type="ORF">NPIL_233641</name>
</gene>
<evidence type="ECO:0000313" key="1">
    <source>
        <dbReference type="EMBL" id="GFT83682.1"/>
    </source>
</evidence>
<accession>A0A8X6PUB1</accession>
<evidence type="ECO:0000313" key="2">
    <source>
        <dbReference type="Proteomes" id="UP000887013"/>
    </source>
</evidence>
<protein>
    <submittedName>
        <fullName evidence="1">Uncharacterized protein</fullName>
    </submittedName>
</protein>